<evidence type="ECO:0000313" key="6">
    <source>
        <dbReference type="EMBL" id="PRQ71389.1"/>
    </source>
</evidence>
<accession>A0A2T0A067</accession>
<sequence length="307" mass="33843">MSAAASASPVVSGQCSVCGKATRSSCRRCAVSGGLDGSGFSLFFCSPECQKLVWPAHKRVCGKRGPVSLPLLTPEEAAETKRLIDEPLVKVLRKGTAHKQSLAEAFRAISGDKRTAEYLVDCITEGHPSALAYTPLYAEASQQRLLIVSRRFRASCHIPGTTGKVADAPPAFDGLGELDYQLHLAFLADDVEVSDPNNIFPQTLWQLRHKMLTLFHLHYISHQLDCPASYSSDKMWSCYQDILRFLITEAGAAVDSKTLACVQRAFNNFFYPRGPPEPFCECLPPADPTVRQRLFEKTPMHRATTDH</sequence>
<dbReference type="Pfam" id="PF01753">
    <property type="entry name" value="zf-MYND"/>
    <property type="match status" value="1"/>
</dbReference>
<evidence type="ECO:0000313" key="7">
    <source>
        <dbReference type="Proteomes" id="UP000239560"/>
    </source>
</evidence>
<dbReference type="Gene3D" id="6.10.140.2220">
    <property type="match status" value="1"/>
</dbReference>
<proteinExistence type="predicted"/>
<dbReference type="SUPFAM" id="SSF144232">
    <property type="entry name" value="HIT/MYND zinc finger-like"/>
    <property type="match status" value="1"/>
</dbReference>
<evidence type="ECO:0000256" key="3">
    <source>
        <dbReference type="ARBA" id="ARBA00022833"/>
    </source>
</evidence>
<evidence type="ECO:0000256" key="2">
    <source>
        <dbReference type="ARBA" id="ARBA00022771"/>
    </source>
</evidence>
<keyword evidence="1" id="KW-0479">Metal-binding</keyword>
<comment type="caution">
    <text evidence="6">The sequence shown here is derived from an EMBL/GenBank/DDBJ whole genome shotgun (WGS) entry which is preliminary data.</text>
</comment>
<dbReference type="EMBL" id="LCTV02000012">
    <property type="protein sequence ID" value="PRQ71389.1"/>
    <property type="molecule type" value="Genomic_DNA"/>
</dbReference>
<dbReference type="Proteomes" id="UP000239560">
    <property type="component" value="Unassembled WGS sequence"/>
</dbReference>
<dbReference type="AlphaFoldDB" id="A0A2T0A067"/>
<evidence type="ECO:0000256" key="4">
    <source>
        <dbReference type="PROSITE-ProRule" id="PRU00134"/>
    </source>
</evidence>
<evidence type="ECO:0000256" key="1">
    <source>
        <dbReference type="ARBA" id="ARBA00022723"/>
    </source>
</evidence>
<dbReference type="InterPro" id="IPR002893">
    <property type="entry name" value="Znf_MYND"/>
</dbReference>
<protein>
    <recommendedName>
        <fullName evidence="5">MYND-type domain-containing protein</fullName>
    </recommendedName>
</protein>
<keyword evidence="3" id="KW-0862">Zinc</keyword>
<dbReference type="GO" id="GO:0008270">
    <property type="term" value="F:zinc ion binding"/>
    <property type="evidence" value="ECO:0007669"/>
    <property type="project" value="UniProtKB-KW"/>
</dbReference>
<reference evidence="6 7" key="1">
    <citation type="journal article" date="2018" name="Elife">
        <title>Functional genomics of lipid metabolism in the oleaginous yeast Rhodosporidium toruloides.</title>
        <authorList>
            <person name="Coradetti S.T."/>
            <person name="Pinel D."/>
            <person name="Geiselman G."/>
            <person name="Ito M."/>
            <person name="Mondo S."/>
            <person name="Reilly M.C."/>
            <person name="Cheng Y.F."/>
            <person name="Bauer S."/>
            <person name="Grigoriev I."/>
            <person name="Gladden J.M."/>
            <person name="Simmons B.A."/>
            <person name="Brem R."/>
            <person name="Arkin A.P."/>
            <person name="Skerker J.M."/>
        </authorList>
    </citation>
    <scope>NUCLEOTIDE SEQUENCE [LARGE SCALE GENOMIC DNA]</scope>
    <source>
        <strain evidence="6 7">NBRC 0880</strain>
    </source>
</reference>
<dbReference type="PROSITE" id="PS50865">
    <property type="entry name" value="ZF_MYND_2"/>
    <property type="match status" value="1"/>
</dbReference>
<evidence type="ECO:0000259" key="5">
    <source>
        <dbReference type="PROSITE" id="PS50865"/>
    </source>
</evidence>
<keyword evidence="2 4" id="KW-0863">Zinc-finger</keyword>
<gene>
    <name evidence="6" type="ORF">AAT19DRAFT_10247</name>
</gene>
<feature type="domain" description="MYND-type" evidence="5">
    <location>
        <begin position="15"/>
        <end position="61"/>
    </location>
</feature>
<dbReference type="OrthoDB" id="407198at2759"/>
<name>A0A2T0A067_RHOTO</name>
<organism evidence="6 7">
    <name type="scientific">Rhodotorula toruloides</name>
    <name type="common">Yeast</name>
    <name type="synonym">Rhodosporidium toruloides</name>
    <dbReference type="NCBI Taxonomy" id="5286"/>
    <lineage>
        <taxon>Eukaryota</taxon>
        <taxon>Fungi</taxon>
        <taxon>Dikarya</taxon>
        <taxon>Basidiomycota</taxon>
        <taxon>Pucciniomycotina</taxon>
        <taxon>Microbotryomycetes</taxon>
        <taxon>Sporidiobolales</taxon>
        <taxon>Sporidiobolaceae</taxon>
        <taxon>Rhodotorula</taxon>
    </lineage>
</organism>